<evidence type="ECO:0000256" key="3">
    <source>
        <dbReference type="ARBA" id="ARBA00004239"/>
    </source>
</evidence>
<dbReference type="Proteomes" id="UP001391051">
    <property type="component" value="Unassembled WGS sequence"/>
</dbReference>
<dbReference type="RefSeq" id="XP_066696493.1">
    <property type="nucleotide sequence ID" value="XM_066847002.1"/>
</dbReference>
<sequence length="579" mass="61695">MLTLLALCAGVVAGRIVDSLDGVPRGWTFVRDASPSDPILLRVALRQQRAAALEQAVLEISTPGHANYGMHLSRDEVRAFTAPSQQATTSVTNWIAGSGIEPTVDNDLITINTTVAKADALLETKFAWYQYEDSDGPQLRTLAYSVPDELVTHVDIVQPTTRFGRFSTRKSTVFEVHFPDDDEKADNFRTAAQTSDAVSCSPVTPACLKSLYNINYTAPSTGNLLAIASYLEEYARYSDLQIFESQYAPAAKGQNFTVQLVNGGLDDQDSTDSSVEANLDLQYVVGVAQPIPVLEYSTGGRPLVPTRTQPTPPGDNEPYLEFLTYILAQDDADLPQTLSTSYGEEEQSIPREYALKVCNMFMQLGARGVSVIFSSGDSGPGAYCIRNTDNATFFEASFPAACPYVTAVGGTTGVGPEKGVDFSGGGFSTFWDRPAWQEETVGTYLSGIGSTYSEFFNATGRAIPDVAAQASNFAVFDKGREIRVGGTSASGPAFAGVIALLNAARKSQGEPPLGFLNPWLYNNSAAFTDITTGYSAGCSGGVPGGARWNATAGWDTVTGLGTPRFEEMLAAAAPGVPNA</sequence>
<dbReference type="PROSITE" id="PS51695">
    <property type="entry name" value="SEDOLISIN"/>
    <property type="match status" value="1"/>
</dbReference>
<dbReference type="SMART" id="SM00944">
    <property type="entry name" value="Pro-kuma_activ"/>
    <property type="match status" value="1"/>
</dbReference>
<evidence type="ECO:0000256" key="10">
    <source>
        <dbReference type="ARBA" id="ARBA00023145"/>
    </source>
</evidence>
<dbReference type="PROSITE" id="PS00138">
    <property type="entry name" value="SUBTILASE_SER"/>
    <property type="match status" value="1"/>
</dbReference>
<feature type="active site" description="Charge relay system" evidence="11">
    <location>
        <position position="280"/>
    </location>
</feature>
<feature type="binding site" evidence="11">
    <location>
        <position position="530"/>
    </location>
    <ligand>
        <name>Ca(2+)</name>
        <dbReference type="ChEBI" id="CHEBI:29108"/>
    </ligand>
</feature>
<comment type="function">
    <text evidence="2">Secreted tripeptidyl-peptidase which degrades proteins at acidic pHs and is involved in virulence.</text>
</comment>
<dbReference type="Pfam" id="PF00082">
    <property type="entry name" value="Peptidase_S8"/>
    <property type="match status" value="1"/>
</dbReference>
<dbReference type="CDD" id="cd11377">
    <property type="entry name" value="Pro-peptidase_S53"/>
    <property type="match status" value="1"/>
</dbReference>
<evidence type="ECO:0000256" key="7">
    <source>
        <dbReference type="ARBA" id="ARBA00022801"/>
    </source>
</evidence>
<dbReference type="InterPro" id="IPR036852">
    <property type="entry name" value="Peptidase_S8/S53_dom_sf"/>
</dbReference>
<dbReference type="InterPro" id="IPR000209">
    <property type="entry name" value="Peptidase_S8/S53_dom"/>
</dbReference>
<accession>A0ABR1Q380</accession>
<feature type="binding site" evidence="11">
    <location>
        <position position="555"/>
    </location>
    <ligand>
        <name>Ca(2+)</name>
        <dbReference type="ChEBI" id="CHEBI:29108"/>
    </ligand>
</feature>
<organism evidence="13 14">
    <name type="scientific">Apiospora aurea</name>
    <dbReference type="NCBI Taxonomy" id="335848"/>
    <lineage>
        <taxon>Eukaryota</taxon>
        <taxon>Fungi</taxon>
        <taxon>Dikarya</taxon>
        <taxon>Ascomycota</taxon>
        <taxon>Pezizomycotina</taxon>
        <taxon>Sordariomycetes</taxon>
        <taxon>Xylariomycetidae</taxon>
        <taxon>Amphisphaeriales</taxon>
        <taxon>Apiosporaceae</taxon>
        <taxon>Apiospora</taxon>
    </lineage>
</organism>
<feature type="active site" description="Charge relay system" evidence="11">
    <location>
        <position position="488"/>
    </location>
</feature>
<dbReference type="InterPro" id="IPR023828">
    <property type="entry name" value="Peptidase_S8_Ser-AS"/>
</dbReference>
<reference evidence="13 14" key="1">
    <citation type="submission" date="2023-01" db="EMBL/GenBank/DDBJ databases">
        <title>Analysis of 21 Apiospora genomes using comparative genomics revels a genus with tremendous synthesis potential of carbohydrate active enzymes and secondary metabolites.</title>
        <authorList>
            <person name="Sorensen T."/>
        </authorList>
    </citation>
    <scope>NUCLEOTIDE SEQUENCE [LARGE SCALE GENOMIC DNA]</scope>
    <source>
        <strain evidence="13 14">CBS 24483</strain>
    </source>
</reference>
<proteinExistence type="predicted"/>
<dbReference type="CDD" id="cd04056">
    <property type="entry name" value="Peptidases_S53"/>
    <property type="match status" value="1"/>
</dbReference>
<keyword evidence="7 11" id="KW-0378">Hydrolase</keyword>
<comment type="caution">
    <text evidence="13">The sequence shown here is derived from an EMBL/GenBank/DDBJ whole genome shotgun (WGS) entry which is preliminary data.</text>
</comment>
<feature type="active site" description="Charge relay system" evidence="11">
    <location>
        <position position="276"/>
    </location>
</feature>
<comment type="subcellular location">
    <subcellularLocation>
        <location evidence="3">Secreted</location>
        <location evidence="3">Extracellular space</location>
    </subcellularLocation>
</comment>
<name>A0ABR1Q380_9PEZI</name>
<dbReference type="SUPFAM" id="SSF54897">
    <property type="entry name" value="Protease propeptides/inhibitors"/>
    <property type="match status" value="1"/>
</dbReference>
<evidence type="ECO:0000256" key="8">
    <source>
        <dbReference type="ARBA" id="ARBA00022825"/>
    </source>
</evidence>
<gene>
    <name evidence="13" type="ORF">PG986_010780</name>
</gene>
<evidence type="ECO:0000256" key="9">
    <source>
        <dbReference type="ARBA" id="ARBA00022837"/>
    </source>
</evidence>
<evidence type="ECO:0000256" key="4">
    <source>
        <dbReference type="ARBA" id="ARBA00012462"/>
    </source>
</evidence>
<feature type="domain" description="Peptidase S53" evidence="12">
    <location>
        <begin position="202"/>
        <end position="575"/>
    </location>
</feature>
<evidence type="ECO:0000313" key="14">
    <source>
        <dbReference type="Proteomes" id="UP001391051"/>
    </source>
</evidence>
<feature type="binding site" evidence="11">
    <location>
        <position position="529"/>
    </location>
    <ligand>
        <name>Ca(2+)</name>
        <dbReference type="ChEBI" id="CHEBI:29108"/>
    </ligand>
</feature>
<comment type="catalytic activity">
    <reaction evidence="1">
        <text>Release of an N-terminal tripeptide from a polypeptide.</text>
        <dbReference type="EC" id="3.4.14.10"/>
    </reaction>
</comment>
<evidence type="ECO:0000256" key="2">
    <source>
        <dbReference type="ARBA" id="ARBA00002451"/>
    </source>
</evidence>
<dbReference type="PANTHER" id="PTHR14218">
    <property type="entry name" value="PROTEASE S8 TRIPEPTIDYL PEPTIDASE I CLN2"/>
    <property type="match status" value="1"/>
</dbReference>
<keyword evidence="6 11" id="KW-0479">Metal-binding</keyword>
<protein>
    <recommendedName>
        <fullName evidence="4">tripeptidyl-peptidase II</fullName>
        <ecNumber evidence="4">3.4.14.10</ecNumber>
    </recommendedName>
</protein>
<feature type="binding site" evidence="11">
    <location>
        <position position="553"/>
    </location>
    <ligand>
        <name>Ca(2+)</name>
        <dbReference type="ChEBI" id="CHEBI:29108"/>
    </ligand>
</feature>
<keyword evidence="10" id="KW-0865">Zymogen</keyword>
<dbReference type="InterPro" id="IPR050819">
    <property type="entry name" value="Tripeptidyl-peptidase_I"/>
</dbReference>
<keyword evidence="5 11" id="KW-0645">Protease</keyword>
<dbReference type="SUPFAM" id="SSF52743">
    <property type="entry name" value="Subtilisin-like"/>
    <property type="match status" value="1"/>
</dbReference>
<dbReference type="Pfam" id="PF09286">
    <property type="entry name" value="Pro-kuma_activ"/>
    <property type="match status" value="1"/>
</dbReference>
<dbReference type="Gene3D" id="3.40.50.200">
    <property type="entry name" value="Peptidase S8/S53 domain"/>
    <property type="match status" value="1"/>
</dbReference>
<dbReference type="InterPro" id="IPR030400">
    <property type="entry name" value="Sedolisin_dom"/>
</dbReference>
<evidence type="ECO:0000313" key="13">
    <source>
        <dbReference type="EMBL" id="KAK7946459.1"/>
    </source>
</evidence>
<comment type="cofactor">
    <cofactor evidence="11">
        <name>Ca(2+)</name>
        <dbReference type="ChEBI" id="CHEBI:29108"/>
    </cofactor>
    <text evidence="11">Binds 1 Ca(2+) ion per subunit.</text>
</comment>
<keyword evidence="14" id="KW-1185">Reference proteome</keyword>
<keyword evidence="8 11" id="KW-0720">Serine protease</keyword>
<keyword evidence="9 11" id="KW-0106">Calcium</keyword>
<dbReference type="EC" id="3.4.14.10" evidence="4"/>
<evidence type="ECO:0000259" key="12">
    <source>
        <dbReference type="PROSITE" id="PS51695"/>
    </source>
</evidence>
<dbReference type="PANTHER" id="PTHR14218:SF15">
    <property type="entry name" value="TRIPEPTIDYL-PEPTIDASE 1"/>
    <property type="match status" value="1"/>
</dbReference>
<dbReference type="EMBL" id="JAQQWE010000007">
    <property type="protein sequence ID" value="KAK7946459.1"/>
    <property type="molecule type" value="Genomic_DNA"/>
</dbReference>
<dbReference type="GeneID" id="92080064"/>
<evidence type="ECO:0000256" key="11">
    <source>
        <dbReference type="PROSITE-ProRule" id="PRU01032"/>
    </source>
</evidence>
<evidence type="ECO:0000256" key="5">
    <source>
        <dbReference type="ARBA" id="ARBA00022670"/>
    </source>
</evidence>
<dbReference type="InterPro" id="IPR015366">
    <property type="entry name" value="S53_propep"/>
</dbReference>
<evidence type="ECO:0000256" key="1">
    <source>
        <dbReference type="ARBA" id="ARBA00001910"/>
    </source>
</evidence>
<evidence type="ECO:0000256" key="6">
    <source>
        <dbReference type="ARBA" id="ARBA00022723"/>
    </source>
</evidence>